<dbReference type="AlphaFoldDB" id="A0A1V3X366"/>
<evidence type="ECO:0000313" key="2">
    <source>
        <dbReference type="Proteomes" id="UP000189229"/>
    </source>
</evidence>
<accession>A0A1V3X366</accession>
<name>A0A1V3X366_MYCKA</name>
<organism evidence="1 2">
    <name type="scientific">Mycobacterium kansasii</name>
    <dbReference type="NCBI Taxonomy" id="1768"/>
    <lineage>
        <taxon>Bacteria</taxon>
        <taxon>Bacillati</taxon>
        <taxon>Actinomycetota</taxon>
        <taxon>Actinomycetes</taxon>
        <taxon>Mycobacteriales</taxon>
        <taxon>Mycobacteriaceae</taxon>
        <taxon>Mycobacterium</taxon>
    </lineage>
</organism>
<evidence type="ECO:0000313" key="1">
    <source>
        <dbReference type="EMBL" id="OOK73743.1"/>
    </source>
</evidence>
<proteinExistence type="predicted"/>
<dbReference type="Proteomes" id="UP000189229">
    <property type="component" value="Unassembled WGS sequence"/>
</dbReference>
<reference evidence="1 2" key="1">
    <citation type="submission" date="2017-02" db="EMBL/GenBank/DDBJ databases">
        <title>Complete genome sequences of Mycobacterium kansasii strains isolated from rhesus macaques.</title>
        <authorList>
            <person name="Panda A."/>
            <person name="Nagaraj S."/>
            <person name="Zhao X."/>
            <person name="Tettelin H."/>
            <person name="Detolla L.J."/>
        </authorList>
    </citation>
    <scope>NUCLEOTIDE SEQUENCE [LARGE SCALE GENOMIC DNA]</scope>
    <source>
        <strain evidence="1 2">11-3813</strain>
    </source>
</reference>
<comment type="caution">
    <text evidence="1">The sequence shown here is derived from an EMBL/GenBank/DDBJ whole genome shotgun (WGS) entry which is preliminary data.</text>
</comment>
<protein>
    <submittedName>
        <fullName evidence="1">Uncharacterized protein</fullName>
    </submittedName>
</protein>
<gene>
    <name evidence="1" type="ORF">BZL30_4414</name>
</gene>
<sequence>MSGGCAGLIAVIRERVAMRAALTASRLRGSRGCAPIARGSWCPICRF</sequence>
<dbReference type="EMBL" id="MVBM01000004">
    <property type="protein sequence ID" value="OOK73743.1"/>
    <property type="molecule type" value="Genomic_DNA"/>
</dbReference>